<keyword evidence="3" id="KW-1185">Reference proteome</keyword>
<name>A0A1W0WKG8_HYPEX</name>
<feature type="compositionally biased region" description="Polar residues" evidence="1">
    <location>
        <begin position="122"/>
        <end position="135"/>
    </location>
</feature>
<accession>A0A1W0WKG8</accession>
<protein>
    <submittedName>
        <fullName evidence="2">Uncharacterized protein</fullName>
    </submittedName>
</protein>
<feature type="region of interest" description="Disordered" evidence="1">
    <location>
        <begin position="169"/>
        <end position="282"/>
    </location>
</feature>
<evidence type="ECO:0000313" key="2">
    <source>
        <dbReference type="EMBL" id="OQV15694.1"/>
    </source>
</evidence>
<organism evidence="2 3">
    <name type="scientific">Hypsibius exemplaris</name>
    <name type="common">Freshwater tardigrade</name>
    <dbReference type="NCBI Taxonomy" id="2072580"/>
    <lineage>
        <taxon>Eukaryota</taxon>
        <taxon>Metazoa</taxon>
        <taxon>Ecdysozoa</taxon>
        <taxon>Tardigrada</taxon>
        <taxon>Eutardigrada</taxon>
        <taxon>Parachela</taxon>
        <taxon>Hypsibioidea</taxon>
        <taxon>Hypsibiidae</taxon>
        <taxon>Hypsibius</taxon>
    </lineage>
</organism>
<proteinExistence type="predicted"/>
<gene>
    <name evidence="2" type="ORF">BV898_10169</name>
</gene>
<dbReference type="Proteomes" id="UP000192578">
    <property type="component" value="Unassembled WGS sequence"/>
</dbReference>
<dbReference type="AlphaFoldDB" id="A0A1W0WKG8"/>
<reference evidence="3" key="1">
    <citation type="submission" date="2017-01" db="EMBL/GenBank/DDBJ databases">
        <title>Comparative genomics of anhydrobiosis in the tardigrade Hypsibius dujardini.</title>
        <authorList>
            <person name="Yoshida Y."/>
            <person name="Koutsovoulos G."/>
            <person name="Laetsch D."/>
            <person name="Stevens L."/>
            <person name="Kumar S."/>
            <person name="Horikawa D."/>
            <person name="Ishino K."/>
            <person name="Komine S."/>
            <person name="Tomita M."/>
            <person name="Blaxter M."/>
            <person name="Arakawa K."/>
        </authorList>
    </citation>
    <scope>NUCLEOTIDE SEQUENCE [LARGE SCALE GENOMIC DNA]</scope>
    <source>
        <strain evidence="3">Z151</strain>
    </source>
</reference>
<evidence type="ECO:0000313" key="3">
    <source>
        <dbReference type="Proteomes" id="UP000192578"/>
    </source>
</evidence>
<feature type="compositionally biased region" description="Polar residues" evidence="1">
    <location>
        <begin position="97"/>
        <end position="113"/>
    </location>
</feature>
<feature type="region of interest" description="Disordered" evidence="1">
    <location>
        <begin position="89"/>
        <end position="142"/>
    </location>
</feature>
<sequence length="282" mass="30745">MAPAIVIWDRNRRKHYGLRADGSLMELAQFGPSRSQESALRWETDYVTAFLADMKESENLHQPCSSRVCEGGDEEPVLSSGKTKQLLNDHVRDESSGDTTSDLSEACTSSSKPSKTHFRPSPLNQESRTCPSAATSAAYGTDERDSPAIFSYSAEVATSINFFAEIFGRRPTSKPSDNDTPPGTSAESLPGDAPAQTDGEENDESSKHRPSVQCLEEGQPANKLVTIRRPEPEATSFGEVYDEGTTSFAESPQQYQKSGIKRELSPCAASSSRRPRSESPEL</sequence>
<evidence type="ECO:0000256" key="1">
    <source>
        <dbReference type="SAM" id="MobiDB-lite"/>
    </source>
</evidence>
<feature type="compositionally biased region" description="Polar residues" evidence="1">
    <location>
        <begin position="173"/>
        <end position="187"/>
    </location>
</feature>
<feature type="compositionally biased region" description="Polar residues" evidence="1">
    <location>
        <begin position="244"/>
        <end position="257"/>
    </location>
</feature>
<comment type="caution">
    <text evidence="2">The sequence shown here is derived from an EMBL/GenBank/DDBJ whole genome shotgun (WGS) entry which is preliminary data.</text>
</comment>
<dbReference type="EMBL" id="MTYJ01000085">
    <property type="protein sequence ID" value="OQV15694.1"/>
    <property type="molecule type" value="Genomic_DNA"/>
</dbReference>